<keyword evidence="1" id="KW-0812">Transmembrane</keyword>
<evidence type="ECO:0000256" key="1">
    <source>
        <dbReference type="SAM" id="Phobius"/>
    </source>
</evidence>
<comment type="caution">
    <text evidence="2">The sequence shown here is derived from an EMBL/GenBank/DDBJ whole genome shotgun (WGS) entry which is preliminary data.</text>
</comment>
<dbReference type="EMBL" id="AYTS01000029">
    <property type="protein sequence ID" value="OOP57477.1"/>
    <property type="molecule type" value="Genomic_DNA"/>
</dbReference>
<keyword evidence="1" id="KW-0472">Membrane</keyword>
<reference evidence="2 3" key="1">
    <citation type="journal article" date="2017" name="Water Res.">
        <title>Discovery and metagenomic analysis of an anammox bacterial enrichment related to Candidatus "Brocadia caroliniensis" in a full-scale glycerol-fed nitritation-denitritation separate centrate treatment process.</title>
        <authorList>
            <person name="Park H."/>
            <person name="Brotto A.C."/>
            <person name="van Loosdrecht M.C."/>
            <person name="Chandran K."/>
        </authorList>
    </citation>
    <scope>NUCLEOTIDE SEQUENCE [LARGE SCALE GENOMIC DNA]</scope>
    <source>
        <strain evidence="2">26THWARD</strain>
    </source>
</reference>
<dbReference type="AlphaFoldDB" id="A0A1V4AWH6"/>
<evidence type="ECO:0000313" key="2">
    <source>
        <dbReference type="EMBL" id="OOP57477.1"/>
    </source>
</evidence>
<organism evidence="2 3">
    <name type="scientific">Candidatus Brocadia carolinensis</name>
    <dbReference type="NCBI Taxonomy" id="1004156"/>
    <lineage>
        <taxon>Bacteria</taxon>
        <taxon>Pseudomonadati</taxon>
        <taxon>Planctomycetota</taxon>
        <taxon>Candidatus Brocadiia</taxon>
        <taxon>Candidatus Brocadiales</taxon>
        <taxon>Candidatus Brocadiaceae</taxon>
        <taxon>Candidatus Brocadia</taxon>
    </lineage>
</organism>
<evidence type="ECO:0000313" key="3">
    <source>
        <dbReference type="Proteomes" id="UP000189681"/>
    </source>
</evidence>
<proteinExistence type="predicted"/>
<keyword evidence="1" id="KW-1133">Transmembrane helix</keyword>
<protein>
    <submittedName>
        <fullName evidence="2">Uncharacterized protein</fullName>
    </submittedName>
</protein>
<name>A0A1V4AWH6_9BACT</name>
<accession>A0A1V4AWH6</accession>
<gene>
    <name evidence="2" type="ORF">AYP45_03295</name>
</gene>
<dbReference type="Proteomes" id="UP000189681">
    <property type="component" value="Unassembled WGS sequence"/>
</dbReference>
<sequence>MSYLATHGTGFMIPHRLKYRQLPAFRNGVFPVMFMGGLETRAGSQGISATGLPLATILWFYYITIG</sequence>
<feature type="transmembrane region" description="Helical" evidence="1">
    <location>
        <begin position="42"/>
        <end position="63"/>
    </location>
</feature>